<dbReference type="SUPFAM" id="SSF46934">
    <property type="entry name" value="UBA-like"/>
    <property type="match status" value="1"/>
</dbReference>
<dbReference type="CDD" id="cd14351">
    <property type="entry name" value="UBA_Ubx1_like"/>
    <property type="match status" value="1"/>
</dbReference>
<sequence length="84" mass="9439">MTTPSPEAVATFMRITGAQEFVAVQKLEEYGGYLNEAVNAHFIEGNRHMYGNGVHAKNFFYPFISSYHLLMPLSEVSILLDIRG</sequence>
<keyword evidence="2" id="KW-1185">Reference proteome</keyword>
<gene>
    <name evidence="1" type="ORF">A2U01_0010695</name>
</gene>
<dbReference type="AlphaFoldDB" id="A0A392MU27"/>
<dbReference type="Proteomes" id="UP000265520">
    <property type="component" value="Unassembled WGS sequence"/>
</dbReference>
<organism evidence="1 2">
    <name type="scientific">Trifolium medium</name>
    <dbReference type="NCBI Taxonomy" id="97028"/>
    <lineage>
        <taxon>Eukaryota</taxon>
        <taxon>Viridiplantae</taxon>
        <taxon>Streptophyta</taxon>
        <taxon>Embryophyta</taxon>
        <taxon>Tracheophyta</taxon>
        <taxon>Spermatophyta</taxon>
        <taxon>Magnoliopsida</taxon>
        <taxon>eudicotyledons</taxon>
        <taxon>Gunneridae</taxon>
        <taxon>Pentapetalae</taxon>
        <taxon>rosids</taxon>
        <taxon>fabids</taxon>
        <taxon>Fabales</taxon>
        <taxon>Fabaceae</taxon>
        <taxon>Papilionoideae</taxon>
        <taxon>50 kb inversion clade</taxon>
        <taxon>NPAAA clade</taxon>
        <taxon>Hologalegina</taxon>
        <taxon>IRL clade</taxon>
        <taxon>Trifolieae</taxon>
        <taxon>Trifolium</taxon>
    </lineage>
</organism>
<comment type="caution">
    <text evidence="1">The sequence shown here is derived from an EMBL/GenBank/DDBJ whole genome shotgun (WGS) entry which is preliminary data.</text>
</comment>
<dbReference type="Pfam" id="PF14555">
    <property type="entry name" value="UBA_4"/>
    <property type="match status" value="1"/>
</dbReference>
<evidence type="ECO:0000313" key="2">
    <source>
        <dbReference type="Proteomes" id="UP000265520"/>
    </source>
</evidence>
<accession>A0A392MU27</accession>
<protein>
    <submittedName>
        <fullName evidence="1">Ara4-interacting protein</fullName>
    </submittedName>
</protein>
<name>A0A392MU27_9FABA</name>
<dbReference type="InterPro" id="IPR009060">
    <property type="entry name" value="UBA-like_sf"/>
</dbReference>
<evidence type="ECO:0000313" key="1">
    <source>
        <dbReference type="EMBL" id="MCH89794.1"/>
    </source>
</evidence>
<dbReference type="EMBL" id="LXQA010016913">
    <property type="protein sequence ID" value="MCH89794.1"/>
    <property type="molecule type" value="Genomic_DNA"/>
</dbReference>
<reference evidence="1 2" key="1">
    <citation type="journal article" date="2018" name="Front. Plant Sci.">
        <title>Red Clover (Trifolium pratense) and Zigzag Clover (T. medium) - A Picture of Genomic Similarities and Differences.</title>
        <authorList>
            <person name="Dluhosova J."/>
            <person name="Istvanek J."/>
            <person name="Nedelnik J."/>
            <person name="Repkova J."/>
        </authorList>
    </citation>
    <scope>NUCLEOTIDE SEQUENCE [LARGE SCALE GENOMIC DNA]</scope>
    <source>
        <strain evidence="2">cv. 10/8</strain>
        <tissue evidence="1">Leaf</tissue>
    </source>
</reference>
<proteinExistence type="predicted"/>